<sequence>MDNVQEFCPFKTTVHYYSSTKCTARVDVMADGSYENAVPQTCVRQSSEGATQATADYGLASAVVVVVEDMKAEFDALALSNLTLVPSKIWELVISRVYRTRNAHFGSNIYGRVEVPPVSMTKTGDAMFFQFHYTYVDDARRRSTSMVPSHCVKRPFYQCIAIMVLDRGSKCFVPCLHCLTTNKSEWTYWSTLHCVQATTRITMDVGIVSCDFEKGLINAVGDQFPEADIIGCLFHFKQAIRRKMQKLHIPLRDDGTWNADRDPPRSHRPPWYRLRDEEVQDGSTCEGNIFVIQRTVVNRTNNPLERYNRQLNSAFSTSHPNIPTLVGVIEAHAARYVTLLEDIARRRCSLLRMPGGSGSKLQPVGASVTAALRRGRTVGT</sequence>
<gene>
    <name evidence="1" type="ORF">PHYSODRAFT_326314</name>
</gene>
<dbReference type="EMBL" id="JH159152">
    <property type="protein sequence ID" value="EGZ25261.1"/>
    <property type="molecule type" value="Genomic_DNA"/>
</dbReference>
<dbReference type="AlphaFoldDB" id="G4Z0H5"/>
<protein>
    <submittedName>
        <fullName evidence="1">Uncharacterized protein</fullName>
    </submittedName>
</protein>
<organism evidence="1 2">
    <name type="scientific">Phytophthora sojae (strain P6497)</name>
    <name type="common">Soybean stem and root rot agent</name>
    <name type="synonym">Phytophthora megasperma f. sp. glycines</name>
    <dbReference type="NCBI Taxonomy" id="1094619"/>
    <lineage>
        <taxon>Eukaryota</taxon>
        <taxon>Sar</taxon>
        <taxon>Stramenopiles</taxon>
        <taxon>Oomycota</taxon>
        <taxon>Peronosporomycetes</taxon>
        <taxon>Peronosporales</taxon>
        <taxon>Peronosporaceae</taxon>
        <taxon>Phytophthora</taxon>
    </lineage>
</organism>
<keyword evidence="2" id="KW-1185">Reference proteome</keyword>
<name>G4Z0H5_PHYSP</name>
<dbReference type="KEGG" id="psoj:PHYSODRAFT_326314"/>
<reference evidence="1 2" key="1">
    <citation type="journal article" date="2006" name="Science">
        <title>Phytophthora genome sequences uncover evolutionary origins and mechanisms of pathogenesis.</title>
        <authorList>
            <person name="Tyler B.M."/>
            <person name="Tripathy S."/>
            <person name="Zhang X."/>
            <person name="Dehal P."/>
            <person name="Jiang R.H."/>
            <person name="Aerts A."/>
            <person name="Arredondo F.D."/>
            <person name="Baxter L."/>
            <person name="Bensasson D."/>
            <person name="Beynon J.L."/>
            <person name="Chapman J."/>
            <person name="Damasceno C.M."/>
            <person name="Dorrance A.E."/>
            <person name="Dou D."/>
            <person name="Dickerman A.W."/>
            <person name="Dubchak I.L."/>
            <person name="Garbelotto M."/>
            <person name="Gijzen M."/>
            <person name="Gordon S.G."/>
            <person name="Govers F."/>
            <person name="Grunwald N.J."/>
            <person name="Huang W."/>
            <person name="Ivors K.L."/>
            <person name="Jones R.W."/>
            <person name="Kamoun S."/>
            <person name="Krampis K."/>
            <person name="Lamour K.H."/>
            <person name="Lee M.K."/>
            <person name="McDonald W.H."/>
            <person name="Medina M."/>
            <person name="Meijer H.J."/>
            <person name="Nordberg E.K."/>
            <person name="Maclean D.J."/>
            <person name="Ospina-Giraldo M.D."/>
            <person name="Morris P.F."/>
            <person name="Phuntumart V."/>
            <person name="Putnam N.H."/>
            <person name="Rash S."/>
            <person name="Rose J.K."/>
            <person name="Sakihama Y."/>
            <person name="Salamov A.A."/>
            <person name="Savidor A."/>
            <person name="Scheuring C.F."/>
            <person name="Smith B.M."/>
            <person name="Sobral B.W."/>
            <person name="Terry A."/>
            <person name="Torto-Alalibo T.A."/>
            <person name="Win J."/>
            <person name="Xu Z."/>
            <person name="Zhang H."/>
            <person name="Grigoriev I.V."/>
            <person name="Rokhsar D.S."/>
            <person name="Boore J.L."/>
        </authorList>
    </citation>
    <scope>NUCLEOTIDE SEQUENCE [LARGE SCALE GENOMIC DNA]</scope>
    <source>
        <strain evidence="1 2">P6497</strain>
    </source>
</reference>
<accession>G4Z0H5</accession>
<dbReference type="GeneID" id="20645410"/>
<dbReference type="RefSeq" id="XP_009520549.1">
    <property type="nucleotide sequence ID" value="XM_009522254.1"/>
</dbReference>
<evidence type="ECO:0000313" key="1">
    <source>
        <dbReference type="EMBL" id="EGZ25261.1"/>
    </source>
</evidence>
<dbReference type="Proteomes" id="UP000002640">
    <property type="component" value="Unassembled WGS sequence"/>
</dbReference>
<dbReference type="InParanoid" id="G4Z0H5"/>
<evidence type="ECO:0000313" key="2">
    <source>
        <dbReference type="Proteomes" id="UP000002640"/>
    </source>
</evidence>
<proteinExistence type="predicted"/>